<evidence type="ECO:0000259" key="3">
    <source>
        <dbReference type="SMART" id="SM00507"/>
    </source>
</evidence>
<evidence type="ECO:0000313" key="5">
    <source>
        <dbReference type="Proteomes" id="UP001165080"/>
    </source>
</evidence>
<dbReference type="Gene3D" id="1.10.30.50">
    <property type="match status" value="1"/>
</dbReference>
<protein>
    <recommendedName>
        <fullName evidence="3">HNH nuclease domain-containing protein</fullName>
    </recommendedName>
</protein>
<feature type="region of interest" description="Disordered" evidence="2">
    <location>
        <begin position="1"/>
        <end position="22"/>
    </location>
</feature>
<dbReference type="InterPro" id="IPR003870">
    <property type="entry name" value="DUF222"/>
</dbReference>
<feature type="region of interest" description="Disordered" evidence="2">
    <location>
        <begin position="509"/>
        <end position="562"/>
    </location>
</feature>
<dbReference type="InterPro" id="IPR003615">
    <property type="entry name" value="HNH_nuc"/>
</dbReference>
<gene>
    <name evidence="4" type="primary">PLESTB003265</name>
    <name evidence="4" type="ORF">PLESTB_001867200</name>
</gene>
<dbReference type="GO" id="GO:0003676">
    <property type="term" value="F:nucleic acid binding"/>
    <property type="evidence" value="ECO:0007669"/>
    <property type="project" value="InterPro"/>
</dbReference>
<evidence type="ECO:0000313" key="4">
    <source>
        <dbReference type="EMBL" id="GLC62291.1"/>
    </source>
</evidence>
<dbReference type="CDD" id="cd00085">
    <property type="entry name" value="HNHc"/>
    <property type="match status" value="1"/>
</dbReference>
<keyword evidence="5" id="KW-1185">Reference proteome</keyword>
<accession>A0A9W6C139</accession>
<dbReference type="Pfam" id="PF02720">
    <property type="entry name" value="DUF222"/>
    <property type="match status" value="1"/>
</dbReference>
<feature type="domain" description="HNH nuclease" evidence="3">
    <location>
        <begin position="425"/>
        <end position="477"/>
    </location>
</feature>
<dbReference type="AlphaFoldDB" id="A0A9W6C139"/>
<dbReference type="GO" id="GO:0004519">
    <property type="term" value="F:endonuclease activity"/>
    <property type="evidence" value="ECO:0007669"/>
    <property type="project" value="InterPro"/>
</dbReference>
<reference evidence="4 5" key="1">
    <citation type="journal article" date="2023" name="Commun. Biol.">
        <title>Reorganization of the ancestral sex-determining regions during the evolution of trioecy in Pleodorina starrii.</title>
        <authorList>
            <person name="Takahashi K."/>
            <person name="Suzuki S."/>
            <person name="Kawai-Toyooka H."/>
            <person name="Yamamoto K."/>
            <person name="Hamaji T."/>
            <person name="Ootsuki R."/>
            <person name="Yamaguchi H."/>
            <person name="Kawachi M."/>
            <person name="Higashiyama T."/>
            <person name="Nozaki H."/>
        </authorList>
    </citation>
    <scope>NUCLEOTIDE SEQUENCE [LARGE SCALE GENOMIC DNA]</scope>
    <source>
        <strain evidence="4 5">NIES-4479</strain>
    </source>
</reference>
<dbReference type="InterPro" id="IPR002711">
    <property type="entry name" value="HNH"/>
</dbReference>
<comment type="similarity">
    <text evidence="1">Belongs to the Rv1128c/1148c/1588c/1702c/1945/3466 family.</text>
</comment>
<dbReference type="SMART" id="SM00507">
    <property type="entry name" value="HNHc"/>
    <property type="match status" value="1"/>
</dbReference>
<sequence>MTTTAHRRARPAPGPHRAAPAGERVLDAGVRAEVRAVVGELVDSAAAQAREAGRQLRCIVRLWLLAWEDREIDWVSTAGLMPYEADELVCSLLETEDQMVRDLADEIGPALRLPAGTALGRVREALVLGLHLPEVLEALEAGLFSARHASVIADQWRELVEDVPAGQEAPSAVVQRLAAELVERAPHCTVAQLRAWARRRRAALLAGTQEARHRAARAGRRVWVEHGEDGMAWLHALLDAPTALAVQDRLDTLASLLEPVEETARAGTGREPDRCGPAQFGPVQCGPVQCGPVQCGPVQCGPEEDGPDGFAPGARTARADAQLRADVLTDLLLEGELPDDPGFPRGVRGRVCVTVPVLTLLGCRPGGRAAGVPADAPVLEGHGPISADVARELAAGASSWHRVLTHPVTGAVLDHDRTTYAVPADLRRRLRLRDGTCRFPGCRRRAERCDLDHTVAWQDGGRTAADNLAHLCRHHHLVKHRRGALGRWSVRQPGPAPAGGVLEWTSPAGRTYRTVPDPSAGATSVGATSVGATSGGATSGGPVPDVGERGSSVPEDADPPPF</sequence>
<dbReference type="GO" id="GO:0008270">
    <property type="term" value="F:zinc ion binding"/>
    <property type="evidence" value="ECO:0007669"/>
    <property type="project" value="InterPro"/>
</dbReference>
<comment type="caution">
    <text evidence="4">The sequence shown here is derived from an EMBL/GenBank/DDBJ whole genome shotgun (WGS) entry which is preliminary data.</text>
</comment>
<name>A0A9W6C139_9CHLO</name>
<dbReference type="Pfam" id="PF01844">
    <property type="entry name" value="HNH"/>
    <property type="match status" value="1"/>
</dbReference>
<feature type="compositionally biased region" description="Basic residues" evidence="2">
    <location>
        <begin position="1"/>
        <end position="10"/>
    </location>
</feature>
<evidence type="ECO:0000256" key="1">
    <source>
        <dbReference type="ARBA" id="ARBA00023450"/>
    </source>
</evidence>
<evidence type="ECO:0000256" key="2">
    <source>
        <dbReference type="SAM" id="MobiDB-lite"/>
    </source>
</evidence>
<organism evidence="4 5">
    <name type="scientific">Pleodorina starrii</name>
    <dbReference type="NCBI Taxonomy" id="330485"/>
    <lineage>
        <taxon>Eukaryota</taxon>
        <taxon>Viridiplantae</taxon>
        <taxon>Chlorophyta</taxon>
        <taxon>core chlorophytes</taxon>
        <taxon>Chlorophyceae</taxon>
        <taxon>CS clade</taxon>
        <taxon>Chlamydomonadales</taxon>
        <taxon>Volvocaceae</taxon>
        <taxon>Pleodorina</taxon>
    </lineage>
</organism>
<dbReference type="Proteomes" id="UP001165080">
    <property type="component" value="Unassembled WGS sequence"/>
</dbReference>
<feature type="compositionally biased region" description="Low complexity" evidence="2">
    <location>
        <begin position="519"/>
        <end position="532"/>
    </location>
</feature>
<proteinExistence type="inferred from homology"/>
<dbReference type="EMBL" id="BRXU01000063">
    <property type="protein sequence ID" value="GLC62291.1"/>
    <property type="molecule type" value="Genomic_DNA"/>
</dbReference>